<keyword evidence="10" id="KW-1185">Reference proteome</keyword>
<reference evidence="7 9" key="1">
    <citation type="journal article" date="2017" name="Elife">
        <title>Extensive horizontal gene transfer in cheese-associated bacteria.</title>
        <authorList>
            <person name="Bonham K.S."/>
            <person name="Wolfe B.E."/>
            <person name="Dutton R.J."/>
        </authorList>
    </citation>
    <scope>NUCLEOTIDE SEQUENCE [LARGE SCALE GENOMIC DNA]</scope>
    <source>
        <strain evidence="7 9">738_8</strain>
    </source>
</reference>
<evidence type="ECO:0000313" key="6">
    <source>
        <dbReference type="EMBL" id="AZT92565.1"/>
    </source>
</evidence>
<dbReference type="GO" id="GO:0006310">
    <property type="term" value="P:DNA recombination"/>
    <property type="evidence" value="ECO:0007669"/>
    <property type="project" value="UniProtKB-KW"/>
</dbReference>
<keyword evidence="3" id="KW-0233">DNA recombination</keyword>
<dbReference type="SUPFAM" id="SSF56349">
    <property type="entry name" value="DNA breaking-rejoining enzymes"/>
    <property type="match status" value="1"/>
</dbReference>
<dbReference type="InterPro" id="IPR011010">
    <property type="entry name" value="DNA_brk_join_enz"/>
</dbReference>
<evidence type="ECO:0000313" key="10">
    <source>
        <dbReference type="Proteomes" id="UP000234525"/>
    </source>
</evidence>
<dbReference type="InterPro" id="IPR050090">
    <property type="entry name" value="Tyrosine_recombinase_XerCD"/>
</dbReference>
<feature type="region of interest" description="Disordered" evidence="4">
    <location>
        <begin position="339"/>
        <end position="366"/>
    </location>
</feature>
<dbReference type="PROSITE" id="PS51898">
    <property type="entry name" value="TYR_RECOMBINASE"/>
    <property type="match status" value="1"/>
</dbReference>
<dbReference type="Proteomes" id="UP000217881">
    <property type="component" value="Unassembled WGS sequence"/>
</dbReference>
<reference evidence="6 11" key="4">
    <citation type="submission" date="2017-12" db="EMBL/GenBank/DDBJ databases">
        <authorList>
            <person name="Levesque S."/>
        </authorList>
    </citation>
    <scope>NUCLEOTIDE SEQUENCE [LARGE SCALE GENOMIC DNA]</scope>
    <source>
        <strain evidence="6 11">SMQ-1417</strain>
    </source>
</reference>
<organism evidence="7 9">
    <name type="scientific">Brevibacterium aurantiacum</name>
    <dbReference type="NCBI Taxonomy" id="273384"/>
    <lineage>
        <taxon>Bacteria</taxon>
        <taxon>Bacillati</taxon>
        <taxon>Actinomycetota</taxon>
        <taxon>Actinomycetes</taxon>
        <taxon>Micrococcales</taxon>
        <taxon>Brevibacteriaceae</taxon>
        <taxon>Brevibacterium</taxon>
    </lineage>
</organism>
<comment type="similarity">
    <text evidence="1">Belongs to the 'phage' integrase family.</text>
</comment>
<dbReference type="InterPro" id="IPR013762">
    <property type="entry name" value="Integrase-like_cat_sf"/>
</dbReference>
<reference evidence="10" key="2">
    <citation type="submission" date="2017-03" db="EMBL/GenBank/DDBJ databases">
        <authorList>
            <person name="Monnet C."/>
        </authorList>
    </citation>
    <scope>NUCLEOTIDE SEQUENCE [LARGE SCALE GENOMIC DNA]</scope>
    <source>
        <strain evidence="10">ATCC 9175</strain>
    </source>
</reference>
<dbReference type="InterPro" id="IPR010998">
    <property type="entry name" value="Integrase_recombinase_N"/>
</dbReference>
<dbReference type="Proteomes" id="UP000283000">
    <property type="component" value="Chromosome"/>
</dbReference>
<dbReference type="PANTHER" id="PTHR30349">
    <property type="entry name" value="PHAGE INTEGRASE-RELATED"/>
    <property type="match status" value="1"/>
</dbReference>
<dbReference type="InterPro" id="IPR002104">
    <property type="entry name" value="Integrase_catalytic"/>
</dbReference>
<evidence type="ECO:0000256" key="2">
    <source>
        <dbReference type="ARBA" id="ARBA00023125"/>
    </source>
</evidence>
<feature type="domain" description="Tyr recombinase" evidence="5">
    <location>
        <begin position="158"/>
        <end position="340"/>
    </location>
</feature>
<dbReference type="AlphaFoldDB" id="A0A2A3ZPH4"/>
<dbReference type="EMBL" id="FXZB01000022">
    <property type="protein sequence ID" value="SMX92791.1"/>
    <property type="molecule type" value="Genomic_DNA"/>
</dbReference>
<protein>
    <submittedName>
        <fullName evidence="6 8">Recombinase XerD</fullName>
    </submittedName>
</protein>
<dbReference type="Pfam" id="PF00589">
    <property type="entry name" value="Phage_integrase"/>
    <property type="match status" value="1"/>
</dbReference>
<evidence type="ECO:0000313" key="9">
    <source>
        <dbReference type="Proteomes" id="UP000217881"/>
    </source>
</evidence>
<evidence type="ECO:0000313" key="7">
    <source>
        <dbReference type="EMBL" id="PCC53454.1"/>
    </source>
</evidence>
<dbReference type="Gene3D" id="1.10.150.130">
    <property type="match status" value="1"/>
</dbReference>
<keyword evidence="2" id="KW-0238">DNA-binding</keyword>
<reference evidence="8" key="3">
    <citation type="submission" date="2017-03" db="EMBL/GenBank/DDBJ databases">
        <authorList>
            <person name="Afonso C.L."/>
            <person name="Miller P.J."/>
            <person name="Scott M.A."/>
            <person name="Spackman E."/>
            <person name="Goraichik I."/>
            <person name="Dimitrov K.M."/>
            <person name="Suarez D.L."/>
            <person name="Swayne D.E."/>
        </authorList>
    </citation>
    <scope>NUCLEOTIDE SEQUENCE [LARGE SCALE GENOMIC DNA]</scope>
    <source>
        <strain evidence="8">ATCC 9175</strain>
    </source>
</reference>
<dbReference type="GO" id="GO:0015074">
    <property type="term" value="P:DNA integration"/>
    <property type="evidence" value="ECO:0007669"/>
    <property type="project" value="InterPro"/>
</dbReference>
<sequence>MAVRKEASGRWRAVVKQGRRYVDGATFDTQREAKAWEQRQKAALAGGVDLAARKQPIRSLLLTWIEERKKTVATTTAHTDAAMIQRLPGAFTARAVGSVTDRDVQRVLNSWSGKYAEASVRRFRASLATFFGWCVLERCVVSNPVSGSQVPRKDAEPGRMKPLTETELEEVAEAIREFEGRAADLVLIASWTGLRWSELRAVTVGDFSRVPVPVLVVRRAAPEGVAVKTTKGRRARTVPVADRVLRLVEACADGKAGEDPLFTSSTGARLHASGFKKSARWSQTGKARRIHDLRHTAICLWLARGVDAATVQAWAGHASISTTNLYVQHLGTVADRAGLNRLNTPGHTGGTHGEEDGATNENTPGR</sequence>
<evidence type="ECO:0000256" key="4">
    <source>
        <dbReference type="SAM" id="MobiDB-lite"/>
    </source>
</evidence>
<reference evidence="6 11" key="5">
    <citation type="submission" date="2019-01" db="EMBL/GenBank/DDBJ databases">
        <title>Comparative genomic analysis of Brevibacterium aurantiacum sheds light on its evolution and its adaptation to smear-ripened cheeses.</title>
        <authorList>
            <person name="Moineau S."/>
        </authorList>
    </citation>
    <scope>NUCLEOTIDE SEQUENCE [LARGE SCALE GENOMIC DNA]</scope>
    <source>
        <strain evidence="6 11">SMQ-1417</strain>
    </source>
</reference>
<dbReference type="Proteomes" id="UP000234525">
    <property type="component" value="Unassembled WGS sequence"/>
</dbReference>
<proteinExistence type="inferred from homology"/>
<evidence type="ECO:0000256" key="1">
    <source>
        <dbReference type="ARBA" id="ARBA00008857"/>
    </source>
</evidence>
<accession>A0A2H1JZ86</accession>
<evidence type="ECO:0000256" key="3">
    <source>
        <dbReference type="ARBA" id="ARBA00023172"/>
    </source>
</evidence>
<name>A0A2A3ZPH4_BREAU</name>
<evidence type="ECO:0000313" key="8">
    <source>
        <dbReference type="EMBL" id="SMX92791.1"/>
    </source>
</evidence>
<dbReference type="Gene3D" id="1.10.443.10">
    <property type="entry name" value="Intergrase catalytic core"/>
    <property type="match status" value="1"/>
</dbReference>
<dbReference type="EMBL" id="CP025330">
    <property type="protein sequence ID" value="AZT92565.1"/>
    <property type="molecule type" value="Genomic_DNA"/>
</dbReference>
<dbReference type="GO" id="GO:0003677">
    <property type="term" value="F:DNA binding"/>
    <property type="evidence" value="ECO:0007669"/>
    <property type="project" value="UniProtKB-KW"/>
</dbReference>
<gene>
    <name evidence="8" type="ORF">BAUR9175_02955</name>
    <name evidence="7" type="ORF">CIK59_12115</name>
    <name evidence="6" type="ORF">CXR23_04905</name>
</gene>
<evidence type="ECO:0000259" key="5">
    <source>
        <dbReference type="PROSITE" id="PS51898"/>
    </source>
</evidence>
<dbReference type="EMBL" id="NRHA01000013">
    <property type="protein sequence ID" value="PCC53454.1"/>
    <property type="molecule type" value="Genomic_DNA"/>
</dbReference>
<dbReference type="PANTHER" id="PTHR30349:SF41">
    <property type="entry name" value="INTEGRASE_RECOMBINASE PROTEIN MJ0367-RELATED"/>
    <property type="match status" value="1"/>
</dbReference>
<accession>A0A2A3ZPH4</accession>
<evidence type="ECO:0000313" key="11">
    <source>
        <dbReference type="Proteomes" id="UP000283000"/>
    </source>
</evidence>